<dbReference type="EMBL" id="JAUEPU010000005">
    <property type="protein sequence ID" value="KAK0502060.1"/>
    <property type="molecule type" value="Genomic_DNA"/>
</dbReference>
<dbReference type="AlphaFoldDB" id="A0AA39QFQ3"/>
<dbReference type="Proteomes" id="UP001175228">
    <property type="component" value="Unassembled WGS sequence"/>
</dbReference>
<comment type="caution">
    <text evidence="1">The sequence shown here is derived from an EMBL/GenBank/DDBJ whole genome shotgun (WGS) entry which is preliminary data.</text>
</comment>
<name>A0AA39QFQ3_9AGAR</name>
<gene>
    <name evidence="1" type="ORF">EDD18DRAFT_1100556</name>
</gene>
<organism evidence="1 2">
    <name type="scientific">Armillaria luteobubalina</name>
    <dbReference type="NCBI Taxonomy" id="153913"/>
    <lineage>
        <taxon>Eukaryota</taxon>
        <taxon>Fungi</taxon>
        <taxon>Dikarya</taxon>
        <taxon>Basidiomycota</taxon>
        <taxon>Agaricomycotina</taxon>
        <taxon>Agaricomycetes</taxon>
        <taxon>Agaricomycetidae</taxon>
        <taxon>Agaricales</taxon>
        <taxon>Marasmiineae</taxon>
        <taxon>Physalacriaceae</taxon>
        <taxon>Armillaria</taxon>
    </lineage>
</organism>
<reference evidence="1" key="1">
    <citation type="submission" date="2023-06" db="EMBL/GenBank/DDBJ databases">
        <authorList>
            <consortium name="Lawrence Berkeley National Laboratory"/>
            <person name="Ahrendt S."/>
            <person name="Sahu N."/>
            <person name="Indic B."/>
            <person name="Wong-Bajracharya J."/>
            <person name="Merenyi Z."/>
            <person name="Ke H.-M."/>
            <person name="Monk M."/>
            <person name="Kocsube S."/>
            <person name="Drula E."/>
            <person name="Lipzen A."/>
            <person name="Balint B."/>
            <person name="Henrissat B."/>
            <person name="Andreopoulos B."/>
            <person name="Martin F.M."/>
            <person name="Harder C.B."/>
            <person name="Rigling D."/>
            <person name="Ford K.L."/>
            <person name="Foster G.D."/>
            <person name="Pangilinan J."/>
            <person name="Papanicolaou A."/>
            <person name="Barry K."/>
            <person name="LaButti K."/>
            <person name="Viragh M."/>
            <person name="Koriabine M."/>
            <person name="Yan M."/>
            <person name="Riley R."/>
            <person name="Champramary S."/>
            <person name="Plett K.L."/>
            <person name="Tsai I.J."/>
            <person name="Slot J."/>
            <person name="Sipos G."/>
            <person name="Plett J."/>
            <person name="Nagy L.G."/>
            <person name="Grigoriev I.V."/>
        </authorList>
    </citation>
    <scope>NUCLEOTIDE SEQUENCE</scope>
    <source>
        <strain evidence="1">HWK02</strain>
    </source>
</reference>
<sequence>MGWAGLGRGVGVTGCVGCAGCASGLANRVAGGGVKGVAGRVGAGPGASGLPKIFPPGSGGGGIDGFAATIPAPEEGAKADTNVDGDADVVAKGDDFGIGVAGLPPNELPLPPPIVDSNGGVLHHISLLGVTVSSTDGFKGYRKELWVKQDEASALQEFRPALHRLLQQRGVVGADAAGVGISGTSGSVFVLDSAIEGDVAAMGVEGFDEEAPSSLTGVEGDGDVLTDSTDAAKPPILGLAGVGDTEGDEDKGGKADCFASSLEGEPNVGILVLDNGANADFWAPIAEGEPKLVVELAIGGLVILSEDLKMPTRMALVEAKSDGEDGSEGGLFGGDAINAGDFVSGLLGVLKGDGLEGALRLESTAGGPVAPTEDPPPPNADVLGVSWVSDSGGIFVHLLPSTMLAWSDE</sequence>
<keyword evidence="2" id="KW-1185">Reference proteome</keyword>
<proteinExistence type="predicted"/>
<protein>
    <submittedName>
        <fullName evidence="1">Uncharacterized protein</fullName>
    </submittedName>
</protein>
<accession>A0AA39QFQ3</accession>
<evidence type="ECO:0000313" key="2">
    <source>
        <dbReference type="Proteomes" id="UP001175228"/>
    </source>
</evidence>
<evidence type="ECO:0000313" key="1">
    <source>
        <dbReference type="EMBL" id="KAK0502060.1"/>
    </source>
</evidence>